<keyword evidence="1" id="KW-0863">Zinc-finger</keyword>
<proteinExistence type="predicted"/>
<dbReference type="PANTHER" id="PTHR21540:SF0">
    <property type="entry name" value="PHD FAMILY PROTEIN"/>
    <property type="match status" value="1"/>
</dbReference>
<dbReference type="AlphaFoldDB" id="S7ZR55"/>
<dbReference type="GO" id="GO:0008270">
    <property type="term" value="F:zinc ion binding"/>
    <property type="evidence" value="ECO:0007669"/>
    <property type="project" value="UniProtKB-KW"/>
</dbReference>
<feature type="compositionally biased region" description="Basic and acidic residues" evidence="2">
    <location>
        <begin position="85"/>
        <end position="94"/>
    </location>
</feature>
<feature type="compositionally biased region" description="Polar residues" evidence="2">
    <location>
        <begin position="15"/>
        <end position="38"/>
    </location>
</feature>
<dbReference type="GO" id="GO:0061630">
    <property type="term" value="F:ubiquitin protein ligase activity"/>
    <property type="evidence" value="ECO:0007669"/>
    <property type="project" value="InterPro"/>
</dbReference>
<dbReference type="InterPro" id="IPR007527">
    <property type="entry name" value="Znf_SWIM"/>
</dbReference>
<keyword evidence="1" id="KW-0479">Metal-binding</keyword>
<evidence type="ECO:0000259" key="3">
    <source>
        <dbReference type="PROSITE" id="PS50089"/>
    </source>
</evidence>
<dbReference type="PROSITE" id="PS50089">
    <property type="entry name" value="ZF_RING_2"/>
    <property type="match status" value="1"/>
</dbReference>
<dbReference type="EMBL" id="KB644413">
    <property type="protein sequence ID" value="EPS31146.1"/>
    <property type="molecule type" value="Genomic_DNA"/>
</dbReference>
<evidence type="ECO:0000313" key="5">
    <source>
        <dbReference type="EMBL" id="EPS31146.1"/>
    </source>
</evidence>
<dbReference type="InterPro" id="IPR039903">
    <property type="entry name" value="Zswim2"/>
</dbReference>
<feature type="domain" description="RING-type" evidence="3">
    <location>
        <begin position="269"/>
        <end position="318"/>
    </location>
</feature>
<dbReference type="PhylomeDB" id="S7ZR55"/>
<dbReference type="eggNOG" id="ENOG502RZA9">
    <property type="taxonomic scope" value="Eukaryota"/>
</dbReference>
<reference evidence="5 6" key="1">
    <citation type="journal article" date="2013" name="PLoS ONE">
        <title>Genomic and secretomic analyses reveal unique features of the lignocellulolytic enzyme system of Penicillium decumbens.</title>
        <authorList>
            <person name="Liu G."/>
            <person name="Zhang L."/>
            <person name="Wei X."/>
            <person name="Zou G."/>
            <person name="Qin Y."/>
            <person name="Ma L."/>
            <person name="Li J."/>
            <person name="Zheng H."/>
            <person name="Wang S."/>
            <person name="Wang C."/>
            <person name="Xun L."/>
            <person name="Zhao G.-P."/>
            <person name="Zhou Z."/>
            <person name="Qu Y."/>
        </authorList>
    </citation>
    <scope>NUCLEOTIDE SEQUENCE [LARGE SCALE GENOMIC DNA]</scope>
    <source>
        <strain evidence="6">114-2 / CGMCC 5302</strain>
    </source>
</reference>
<organism evidence="5 6">
    <name type="scientific">Penicillium oxalicum (strain 114-2 / CGMCC 5302)</name>
    <name type="common">Penicillium decumbens</name>
    <dbReference type="NCBI Taxonomy" id="933388"/>
    <lineage>
        <taxon>Eukaryota</taxon>
        <taxon>Fungi</taxon>
        <taxon>Dikarya</taxon>
        <taxon>Ascomycota</taxon>
        <taxon>Pezizomycotina</taxon>
        <taxon>Eurotiomycetes</taxon>
        <taxon>Eurotiomycetidae</taxon>
        <taxon>Eurotiales</taxon>
        <taxon>Aspergillaceae</taxon>
        <taxon>Penicillium</taxon>
    </lineage>
</organism>
<dbReference type="Gene3D" id="3.30.40.10">
    <property type="entry name" value="Zinc/RING finger domain, C3HC4 (zinc finger)"/>
    <property type="match status" value="1"/>
</dbReference>
<keyword evidence="1" id="KW-0862">Zinc</keyword>
<dbReference type="Proteomes" id="UP000019376">
    <property type="component" value="Unassembled WGS sequence"/>
</dbReference>
<feature type="compositionally biased region" description="Low complexity" evidence="2">
    <location>
        <begin position="52"/>
        <end position="68"/>
    </location>
</feature>
<feature type="compositionally biased region" description="Basic and acidic residues" evidence="2">
    <location>
        <begin position="1"/>
        <end position="11"/>
    </location>
</feature>
<dbReference type="Pfam" id="PF13639">
    <property type="entry name" value="zf-RING_2"/>
    <property type="match status" value="1"/>
</dbReference>
<dbReference type="PANTHER" id="PTHR21540">
    <property type="entry name" value="RING FINGER AND SWIM DOMAIN-CONTAINING PROTEIN 2"/>
    <property type="match status" value="1"/>
</dbReference>
<dbReference type="PROSITE" id="PS50966">
    <property type="entry name" value="ZF_SWIM"/>
    <property type="match status" value="1"/>
</dbReference>
<name>S7ZR55_PENO1</name>
<dbReference type="STRING" id="933388.S7ZR55"/>
<dbReference type="HOGENOM" id="CLU_037984_2_0_1"/>
<dbReference type="InterPro" id="IPR001841">
    <property type="entry name" value="Znf_RING"/>
</dbReference>
<gene>
    <name evidence="5" type="ORF">PDE_06101</name>
</gene>
<feature type="domain" description="SWIM-type" evidence="4">
    <location>
        <begin position="185"/>
        <end position="219"/>
    </location>
</feature>
<sequence length="381" mass="42619">MSRFEAEEKRAAVSITPSSNASSHTEQRSIPTRANRITRSSKRALLEQNCVASAGSSSTPSAGAETTSKFAQRSPTKPPKRKSNAPHEHRDHEAPLSCIDVESQSSPSTGLSPSKRARLVPDVVVEYHGMERRPRPWRNSPPEAYRHRIERINRSRMFIVGQQVCETDDLLEFYFHVVGSTGNIYTVKIGKLPSCNCPDAKFRGRGECKHIIYVLLKALNARPELRYQISFVPSELREMYEGSLMSIFEEHGIPDQDYEGKRRPLDGACPVCFAGFSPRDKTVWCQTGCGNNVHKACFEQWARTSRSSQGSVRCIYCRIEWPAPGSDPKVEKLRQSGTIGPGGYVNVAEQFGLLPKRGTGFSLYLTHSPHRDSVVVQMDFC</sequence>
<evidence type="ECO:0000313" key="6">
    <source>
        <dbReference type="Proteomes" id="UP000019376"/>
    </source>
</evidence>
<dbReference type="InterPro" id="IPR013083">
    <property type="entry name" value="Znf_RING/FYVE/PHD"/>
</dbReference>
<feature type="compositionally biased region" description="Low complexity" evidence="2">
    <location>
        <begin position="103"/>
        <end position="114"/>
    </location>
</feature>
<protein>
    <recommendedName>
        <fullName evidence="7">SWIM-type domain-containing protein</fullName>
    </recommendedName>
</protein>
<evidence type="ECO:0000256" key="2">
    <source>
        <dbReference type="SAM" id="MobiDB-lite"/>
    </source>
</evidence>
<evidence type="ECO:0008006" key="7">
    <source>
        <dbReference type="Google" id="ProtNLM"/>
    </source>
</evidence>
<dbReference type="OrthoDB" id="2122982at2759"/>
<accession>S7ZR55</accession>
<feature type="region of interest" description="Disordered" evidence="2">
    <location>
        <begin position="1"/>
        <end position="115"/>
    </location>
</feature>
<evidence type="ECO:0000259" key="4">
    <source>
        <dbReference type="PROSITE" id="PS50966"/>
    </source>
</evidence>
<keyword evidence="6" id="KW-1185">Reference proteome</keyword>
<dbReference type="SUPFAM" id="SSF57850">
    <property type="entry name" value="RING/U-box"/>
    <property type="match status" value="1"/>
</dbReference>
<evidence type="ECO:0000256" key="1">
    <source>
        <dbReference type="PROSITE-ProRule" id="PRU00175"/>
    </source>
</evidence>